<dbReference type="AlphaFoldDB" id="F4XWF2"/>
<accession>F4XWF2</accession>
<protein>
    <submittedName>
        <fullName evidence="1">Uncharacterized protein</fullName>
    </submittedName>
</protein>
<name>F4XWF2_9CYAN</name>
<evidence type="ECO:0000313" key="1">
    <source>
        <dbReference type="EMBL" id="EGJ31137.1"/>
    </source>
</evidence>
<dbReference type="EMBL" id="GL890942">
    <property type="protein sequence ID" value="EGJ31137.1"/>
    <property type="molecule type" value="Genomic_DNA"/>
</dbReference>
<sequence>MRMVRDSSPNRATGKVKTQKSVVEMKTGAKINFWIVDPFTITPLG</sequence>
<evidence type="ECO:0000313" key="2">
    <source>
        <dbReference type="Proteomes" id="UP000003959"/>
    </source>
</evidence>
<dbReference type="Proteomes" id="UP000003959">
    <property type="component" value="Unassembled WGS sequence"/>
</dbReference>
<dbReference type="HOGENOM" id="CLU_3202147_0_0_3"/>
<organism evidence="1 2">
    <name type="scientific">Moorena producens 3L</name>
    <dbReference type="NCBI Taxonomy" id="489825"/>
    <lineage>
        <taxon>Bacteria</taxon>
        <taxon>Bacillati</taxon>
        <taxon>Cyanobacteriota</taxon>
        <taxon>Cyanophyceae</taxon>
        <taxon>Coleofasciculales</taxon>
        <taxon>Coleofasciculaceae</taxon>
        <taxon>Moorena</taxon>
    </lineage>
</organism>
<proteinExistence type="predicted"/>
<gene>
    <name evidence="1" type="ORF">LYNGBM3L_43270</name>
</gene>
<keyword evidence="2" id="KW-1185">Reference proteome</keyword>
<reference evidence="2" key="1">
    <citation type="journal article" date="2011" name="Proc. Natl. Acad. Sci. U.S.A.">
        <title>Genomic insights into the physiology and ecology of the marine filamentous cyanobacterium Lyngbya majuscula.</title>
        <authorList>
            <person name="Jones A.C."/>
            <person name="Monroe E.A."/>
            <person name="Podell S."/>
            <person name="Hess W.R."/>
            <person name="Klages S."/>
            <person name="Esquenazi E."/>
            <person name="Niessen S."/>
            <person name="Hoover H."/>
            <person name="Rothmann M."/>
            <person name="Lasken R.S."/>
            <person name="Yates J.R.III."/>
            <person name="Reinhardt R."/>
            <person name="Kube M."/>
            <person name="Burkart M.D."/>
            <person name="Allen E.E."/>
            <person name="Dorrestein P.C."/>
            <person name="Gerwick W.H."/>
            <person name="Gerwick L."/>
        </authorList>
    </citation>
    <scope>NUCLEOTIDE SEQUENCE [LARGE SCALE GENOMIC DNA]</scope>
    <source>
        <strain evidence="2">3L</strain>
    </source>
</reference>